<dbReference type="InterPro" id="IPR017983">
    <property type="entry name" value="GPCR_2_secretin-like_CS"/>
</dbReference>
<evidence type="ECO:0000256" key="2">
    <source>
        <dbReference type="ARBA" id="ARBA00022692"/>
    </source>
</evidence>
<evidence type="ECO:0000256" key="6">
    <source>
        <dbReference type="SAM" id="Phobius"/>
    </source>
</evidence>
<dbReference type="PANTHER" id="PTHR12011:SF277">
    <property type="entry name" value="ADHESION G-PROTEIN COUPLED RECEPTOR G4"/>
    <property type="match status" value="1"/>
</dbReference>
<dbReference type="GO" id="GO:0007189">
    <property type="term" value="P:adenylate cyclase-activating G protein-coupled receptor signaling pathway"/>
    <property type="evidence" value="ECO:0007669"/>
    <property type="project" value="TreeGrafter"/>
</dbReference>
<name>A0A665UDN8_ECHNA</name>
<accession>A0A665UDN8</accession>
<feature type="compositionally biased region" description="Low complexity" evidence="5">
    <location>
        <begin position="338"/>
        <end position="354"/>
    </location>
</feature>
<feature type="transmembrane region" description="Helical" evidence="6">
    <location>
        <begin position="41"/>
        <end position="64"/>
    </location>
</feature>
<dbReference type="Pfam" id="PF00002">
    <property type="entry name" value="7tm_2"/>
    <property type="match status" value="1"/>
</dbReference>
<dbReference type="PRINTS" id="PR00249">
    <property type="entry name" value="GPCRSECRETIN"/>
</dbReference>
<dbReference type="GO" id="GO:0007166">
    <property type="term" value="P:cell surface receptor signaling pathway"/>
    <property type="evidence" value="ECO:0007669"/>
    <property type="project" value="InterPro"/>
</dbReference>
<feature type="transmembrane region" description="Helical" evidence="6">
    <location>
        <begin position="101"/>
        <end position="125"/>
    </location>
</feature>
<feature type="domain" description="G-protein coupled receptors family 2 profile 2" evidence="7">
    <location>
        <begin position="39"/>
        <end position="290"/>
    </location>
</feature>
<dbReference type="PROSITE" id="PS00650">
    <property type="entry name" value="G_PROTEIN_RECEP_F2_2"/>
    <property type="match status" value="1"/>
</dbReference>
<dbReference type="AlphaFoldDB" id="A0A665UDN8"/>
<dbReference type="GO" id="GO:0005886">
    <property type="term" value="C:plasma membrane"/>
    <property type="evidence" value="ECO:0007669"/>
    <property type="project" value="TreeGrafter"/>
</dbReference>
<evidence type="ECO:0000313" key="9">
    <source>
        <dbReference type="Proteomes" id="UP000472264"/>
    </source>
</evidence>
<evidence type="ECO:0000256" key="4">
    <source>
        <dbReference type="ARBA" id="ARBA00023136"/>
    </source>
</evidence>
<keyword evidence="3 6" id="KW-1133">Transmembrane helix</keyword>
<evidence type="ECO:0000256" key="5">
    <source>
        <dbReference type="SAM" id="MobiDB-lite"/>
    </source>
</evidence>
<proteinExistence type="predicted"/>
<feature type="transmembrane region" description="Helical" evidence="6">
    <location>
        <begin position="76"/>
        <end position="95"/>
    </location>
</feature>
<keyword evidence="4 6" id="KW-0472">Membrane</keyword>
<dbReference type="InterPro" id="IPR000832">
    <property type="entry name" value="GPCR_2_secretin-like"/>
</dbReference>
<organism evidence="8 9">
    <name type="scientific">Echeneis naucrates</name>
    <name type="common">Live sharksucker</name>
    <dbReference type="NCBI Taxonomy" id="173247"/>
    <lineage>
        <taxon>Eukaryota</taxon>
        <taxon>Metazoa</taxon>
        <taxon>Chordata</taxon>
        <taxon>Craniata</taxon>
        <taxon>Vertebrata</taxon>
        <taxon>Euteleostomi</taxon>
        <taxon>Actinopterygii</taxon>
        <taxon>Neopterygii</taxon>
        <taxon>Teleostei</taxon>
        <taxon>Neoteleostei</taxon>
        <taxon>Acanthomorphata</taxon>
        <taxon>Carangaria</taxon>
        <taxon>Carangiformes</taxon>
        <taxon>Echeneidae</taxon>
        <taxon>Echeneis</taxon>
    </lineage>
</organism>
<feature type="transmembrane region" description="Helical" evidence="6">
    <location>
        <begin position="239"/>
        <end position="260"/>
    </location>
</feature>
<dbReference type="Gene3D" id="1.20.1070.10">
    <property type="entry name" value="Rhodopsin 7-helix transmembrane proteins"/>
    <property type="match status" value="1"/>
</dbReference>
<feature type="region of interest" description="Disordered" evidence="5">
    <location>
        <begin position="338"/>
        <end position="357"/>
    </location>
</feature>
<reference evidence="8" key="3">
    <citation type="submission" date="2025-09" db="UniProtKB">
        <authorList>
            <consortium name="Ensembl"/>
        </authorList>
    </citation>
    <scope>IDENTIFICATION</scope>
</reference>
<reference evidence="8" key="1">
    <citation type="submission" date="2021-04" db="EMBL/GenBank/DDBJ databases">
        <authorList>
            <consortium name="Wellcome Sanger Institute Data Sharing"/>
        </authorList>
    </citation>
    <scope>NUCLEOTIDE SEQUENCE [LARGE SCALE GENOMIC DNA]</scope>
</reference>
<dbReference type="Proteomes" id="UP000472264">
    <property type="component" value="Chromosome 14"/>
</dbReference>
<evidence type="ECO:0000256" key="1">
    <source>
        <dbReference type="ARBA" id="ARBA00004141"/>
    </source>
</evidence>
<sequence length="385" mass="43275">MCFIDVAIGDTLQTTHSHVCVCVQDVSRTEVDWANEQILTIITYVGCGLSSLFLGVTVLTYTVFDKLRRDYPSQILINLSLALLGLNLMFLVNSWLSSWGLYPLCVTVASVLHYFLLASFTWMGLEAVNMYFALVKVFNVYVPSYILKFCALGWGLPLMVCITVLIVNREAYGSNLYADSQPGFDCWLQDNVTFYVSVIGYAMLIFLFNTGIFVVVLIQIRNMRINSPAGSHSGLMRDLKSVASLTLLLGLTWTVGFFTFGLSRVVMLYLFSGLNSLQGLFIFLFHCLMKENVRKQWRIHLCLGRFRLEEYSGTTATNIFDGPLSIKASVPSVHSIKSSSTESTSASSNSSQRDTSCKRQNLGEDMQHCHYHVYIPTKLTLDDKR</sequence>
<feature type="transmembrane region" description="Helical" evidence="6">
    <location>
        <begin position="145"/>
        <end position="167"/>
    </location>
</feature>
<keyword evidence="2 6" id="KW-0812">Transmembrane</keyword>
<dbReference type="FunFam" id="1.20.1070.10:FF:000043">
    <property type="entry name" value="adhesion G-protein coupled receptor G2 isoform X1"/>
    <property type="match status" value="1"/>
</dbReference>
<dbReference type="InParanoid" id="A0A665UDN8"/>
<evidence type="ECO:0000259" key="7">
    <source>
        <dbReference type="PROSITE" id="PS50261"/>
    </source>
</evidence>
<dbReference type="PROSITE" id="PS50261">
    <property type="entry name" value="G_PROTEIN_RECEP_F2_4"/>
    <property type="match status" value="1"/>
</dbReference>
<keyword evidence="9" id="KW-1185">Reference proteome</keyword>
<dbReference type="OMA" id="NAICITI"/>
<protein>
    <submittedName>
        <fullName evidence="8">Adhesion G protein-coupled receptor G4b</fullName>
    </submittedName>
</protein>
<dbReference type="InterPro" id="IPR017981">
    <property type="entry name" value="GPCR_2-like_7TM"/>
</dbReference>
<dbReference type="SUPFAM" id="SSF81321">
    <property type="entry name" value="Family A G protein-coupled receptor-like"/>
    <property type="match status" value="1"/>
</dbReference>
<evidence type="ECO:0000313" key="8">
    <source>
        <dbReference type="Ensembl" id="ENSENLP00000017567.1"/>
    </source>
</evidence>
<reference evidence="8" key="2">
    <citation type="submission" date="2025-08" db="UniProtKB">
        <authorList>
            <consortium name="Ensembl"/>
        </authorList>
    </citation>
    <scope>IDENTIFICATION</scope>
</reference>
<evidence type="ECO:0000256" key="3">
    <source>
        <dbReference type="ARBA" id="ARBA00022989"/>
    </source>
</evidence>
<feature type="transmembrane region" description="Helical" evidence="6">
    <location>
        <begin position="266"/>
        <end position="288"/>
    </location>
</feature>
<dbReference type="Ensembl" id="ENSENLT00000018201.1">
    <property type="protein sequence ID" value="ENSENLP00000017567.1"/>
    <property type="gene ID" value="ENSENLG00000008049.1"/>
</dbReference>
<dbReference type="PANTHER" id="PTHR12011">
    <property type="entry name" value="ADHESION G-PROTEIN COUPLED RECEPTOR"/>
    <property type="match status" value="1"/>
</dbReference>
<comment type="subcellular location">
    <subcellularLocation>
        <location evidence="1">Membrane</location>
        <topology evidence="1">Multi-pass membrane protein</topology>
    </subcellularLocation>
</comment>
<feature type="transmembrane region" description="Helical" evidence="6">
    <location>
        <begin position="194"/>
        <end position="218"/>
    </location>
</feature>
<dbReference type="GO" id="GO:0004930">
    <property type="term" value="F:G protein-coupled receptor activity"/>
    <property type="evidence" value="ECO:0007669"/>
    <property type="project" value="InterPro"/>
</dbReference>